<dbReference type="OrthoDB" id="2331083at2759"/>
<dbReference type="Proteomes" id="UP000777438">
    <property type="component" value="Unassembled WGS sequence"/>
</dbReference>
<gene>
    <name evidence="1" type="ORF">B0T10DRAFT_540034</name>
</gene>
<dbReference type="Gene3D" id="3.40.50.1580">
    <property type="entry name" value="Nucleoside phosphorylase domain"/>
    <property type="match status" value="1"/>
</dbReference>
<dbReference type="InterPro" id="IPR009486">
    <property type="entry name" value="Pur_nuclsid_perm"/>
</dbReference>
<dbReference type="AlphaFoldDB" id="A0A9P8VYT3"/>
<sequence length="437" mass="46932">MDFISVRSMASGFALFVGIFLAIRAARSQPDISFDNAGVGQQWASQPKIAPKILIISFFSLEGEVWHDNLPQSGLGDLKAQSISVPGLSPQYPNIHCTPNGNICQVTTGMSEINAATSVASVILSGKFDLRKTYFILAGIAGVNPKHATLGSVALSRFAIQVALQYEIDPRETPPGWNTGYFSFGTEHPAEYPTEWYGTEVFELNEALRDAAFGFASAAKLSDSDDTRKYRAKYAPAGPIYEAASSKEPSVVKCDTTTSDVFFSGKILGDTFDNVTSLWTNGLGKYCMSAMEDNAVLEALVRFHVAGLVDYSRAILLRTGSNFDRPPPGDDVVTHLRGQHLNGVKIAVANIYLAGVEIVKGILSDWDGVFSKGVEPSNYLGDVLGTLGGTPDFIPKNASPARAGKISPSAFRLRARGGAALRLAVVSLRSSRRMAYA</sequence>
<dbReference type="GO" id="GO:0005783">
    <property type="term" value="C:endoplasmic reticulum"/>
    <property type="evidence" value="ECO:0007669"/>
    <property type="project" value="TreeGrafter"/>
</dbReference>
<organism evidence="1 2">
    <name type="scientific">Thelonectria olida</name>
    <dbReference type="NCBI Taxonomy" id="1576542"/>
    <lineage>
        <taxon>Eukaryota</taxon>
        <taxon>Fungi</taxon>
        <taxon>Dikarya</taxon>
        <taxon>Ascomycota</taxon>
        <taxon>Pezizomycotina</taxon>
        <taxon>Sordariomycetes</taxon>
        <taxon>Hypocreomycetidae</taxon>
        <taxon>Hypocreales</taxon>
        <taxon>Nectriaceae</taxon>
        <taxon>Thelonectria</taxon>
    </lineage>
</organism>
<dbReference type="PANTHER" id="PTHR38643">
    <property type="entry name" value="PURINE NUCLEOSIDE PERMEASE C285.05-RELATED"/>
    <property type="match status" value="1"/>
</dbReference>
<protein>
    <submittedName>
        <fullName evidence="1">Purine nucleoside permease-domain-containing protein</fullName>
    </submittedName>
</protein>
<name>A0A9P8VYT3_9HYPO</name>
<comment type="caution">
    <text evidence="1">The sequence shown here is derived from an EMBL/GenBank/DDBJ whole genome shotgun (WGS) entry which is preliminary data.</text>
</comment>
<evidence type="ECO:0000313" key="1">
    <source>
        <dbReference type="EMBL" id="KAH6884225.1"/>
    </source>
</evidence>
<keyword evidence="2" id="KW-1185">Reference proteome</keyword>
<dbReference type="PANTHER" id="PTHR38643:SF1">
    <property type="entry name" value="PURINE NUCLEOSIDE PERMEASE C285.05-RELATED"/>
    <property type="match status" value="1"/>
</dbReference>
<accession>A0A9P8VYT3</accession>
<dbReference type="InterPro" id="IPR035994">
    <property type="entry name" value="Nucleoside_phosphorylase_sf"/>
</dbReference>
<evidence type="ECO:0000313" key="2">
    <source>
        <dbReference type="Proteomes" id="UP000777438"/>
    </source>
</evidence>
<dbReference type="Pfam" id="PF06516">
    <property type="entry name" value="NUP"/>
    <property type="match status" value="1"/>
</dbReference>
<dbReference type="EMBL" id="JAGPYM010000021">
    <property type="protein sequence ID" value="KAH6884225.1"/>
    <property type="molecule type" value="Genomic_DNA"/>
</dbReference>
<reference evidence="1 2" key="1">
    <citation type="journal article" date="2021" name="Nat. Commun.">
        <title>Genetic determinants of endophytism in the Arabidopsis root mycobiome.</title>
        <authorList>
            <person name="Mesny F."/>
            <person name="Miyauchi S."/>
            <person name="Thiergart T."/>
            <person name="Pickel B."/>
            <person name="Atanasova L."/>
            <person name="Karlsson M."/>
            <person name="Huettel B."/>
            <person name="Barry K.W."/>
            <person name="Haridas S."/>
            <person name="Chen C."/>
            <person name="Bauer D."/>
            <person name="Andreopoulos W."/>
            <person name="Pangilinan J."/>
            <person name="LaButti K."/>
            <person name="Riley R."/>
            <person name="Lipzen A."/>
            <person name="Clum A."/>
            <person name="Drula E."/>
            <person name="Henrissat B."/>
            <person name="Kohler A."/>
            <person name="Grigoriev I.V."/>
            <person name="Martin F.M."/>
            <person name="Hacquard S."/>
        </authorList>
    </citation>
    <scope>NUCLEOTIDE SEQUENCE [LARGE SCALE GENOMIC DNA]</scope>
    <source>
        <strain evidence="1 2">MPI-CAGE-CH-0241</strain>
    </source>
</reference>
<dbReference type="GO" id="GO:0009116">
    <property type="term" value="P:nucleoside metabolic process"/>
    <property type="evidence" value="ECO:0007669"/>
    <property type="project" value="InterPro"/>
</dbReference>
<proteinExistence type="predicted"/>
<dbReference type="GO" id="GO:0055085">
    <property type="term" value="P:transmembrane transport"/>
    <property type="evidence" value="ECO:0007669"/>
    <property type="project" value="InterPro"/>
</dbReference>
<dbReference type="GO" id="GO:0003824">
    <property type="term" value="F:catalytic activity"/>
    <property type="evidence" value="ECO:0007669"/>
    <property type="project" value="InterPro"/>
</dbReference>